<dbReference type="PANTHER" id="PTHR30269">
    <property type="entry name" value="TRANSMEMBRANE PROTEIN YFCA"/>
    <property type="match status" value="1"/>
</dbReference>
<feature type="transmembrane region" description="Helical" evidence="8">
    <location>
        <begin position="98"/>
        <end position="117"/>
    </location>
</feature>
<reference evidence="9" key="1">
    <citation type="submission" date="2023-07" db="EMBL/GenBank/DDBJ databases">
        <title>Genome content predicts the carbon catabolic preferences of heterotrophic bacteria.</title>
        <authorList>
            <person name="Gralka M."/>
        </authorList>
    </citation>
    <scope>NUCLEOTIDE SEQUENCE</scope>
    <source>
        <strain evidence="9">I2M16</strain>
    </source>
</reference>
<gene>
    <name evidence="9" type="ORF">Q4490_06420</name>
</gene>
<dbReference type="AlphaFoldDB" id="A0AAW7XK40"/>
<evidence type="ECO:0000256" key="1">
    <source>
        <dbReference type="ARBA" id="ARBA00004651"/>
    </source>
</evidence>
<evidence type="ECO:0000256" key="3">
    <source>
        <dbReference type="ARBA" id="ARBA00022448"/>
    </source>
</evidence>
<accession>A0AAW7XK40</accession>
<comment type="similarity">
    <text evidence="2 8">Belongs to the 4-toluene sulfonate uptake permease (TSUP) (TC 2.A.102) family.</text>
</comment>
<sequence length="246" mass="26315">MPHFEIACVIVFLASIVRGYTGFGFAAIAISGLNLIWPAQMSVPVTLFIDVISAVRLLPSVRRHADMTMVKNLSLGAVAGIPIGLSMLLFIPDQPLKVLISGLILLMAVGLFFSPSFKIKERAAYTRIVGGISGGFTAAASVGGLPLICYLMSTAQNALVQRATVVVFLACTDIVSIALLLLSDAVDLSIWKPVLLLLIPAVAGVQCGHWCFTRRPPKTYRTIALPILTLLSVVTLFYSSQQLLTS</sequence>
<dbReference type="PANTHER" id="PTHR30269:SF37">
    <property type="entry name" value="MEMBRANE TRANSPORTER PROTEIN"/>
    <property type="match status" value="1"/>
</dbReference>
<organism evidence="9 10">
    <name type="scientific">Neptunomonas phycophila</name>
    <dbReference type="NCBI Taxonomy" id="1572645"/>
    <lineage>
        <taxon>Bacteria</taxon>
        <taxon>Pseudomonadati</taxon>
        <taxon>Pseudomonadota</taxon>
        <taxon>Gammaproteobacteria</taxon>
        <taxon>Oceanospirillales</taxon>
        <taxon>Oceanospirillaceae</taxon>
        <taxon>Neptunomonas</taxon>
    </lineage>
</organism>
<proteinExistence type="inferred from homology"/>
<name>A0AAW7XK40_9GAMM</name>
<dbReference type="InterPro" id="IPR052017">
    <property type="entry name" value="TSUP"/>
</dbReference>
<keyword evidence="7 8" id="KW-0472">Membrane</keyword>
<feature type="transmembrane region" description="Helical" evidence="8">
    <location>
        <begin position="219"/>
        <end position="238"/>
    </location>
</feature>
<feature type="transmembrane region" description="Helical" evidence="8">
    <location>
        <begin position="159"/>
        <end position="182"/>
    </location>
</feature>
<dbReference type="InterPro" id="IPR002781">
    <property type="entry name" value="TM_pro_TauE-like"/>
</dbReference>
<dbReference type="Proteomes" id="UP001169862">
    <property type="component" value="Unassembled WGS sequence"/>
</dbReference>
<feature type="transmembrane region" description="Helical" evidence="8">
    <location>
        <begin position="194"/>
        <end position="213"/>
    </location>
</feature>
<evidence type="ECO:0000256" key="8">
    <source>
        <dbReference type="RuleBase" id="RU363041"/>
    </source>
</evidence>
<protein>
    <recommendedName>
        <fullName evidence="8">Probable membrane transporter protein</fullName>
    </recommendedName>
</protein>
<keyword evidence="5 8" id="KW-0812">Transmembrane</keyword>
<keyword evidence="6 8" id="KW-1133">Transmembrane helix</keyword>
<evidence type="ECO:0000256" key="4">
    <source>
        <dbReference type="ARBA" id="ARBA00022475"/>
    </source>
</evidence>
<feature type="transmembrane region" description="Helical" evidence="8">
    <location>
        <begin position="129"/>
        <end position="153"/>
    </location>
</feature>
<feature type="transmembrane region" description="Helical" evidence="8">
    <location>
        <begin position="36"/>
        <end position="58"/>
    </location>
</feature>
<feature type="transmembrane region" description="Helical" evidence="8">
    <location>
        <begin position="70"/>
        <end position="92"/>
    </location>
</feature>
<keyword evidence="4 8" id="KW-1003">Cell membrane</keyword>
<evidence type="ECO:0000313" key="10">
    <source>
        <dbReference type="Proteomes" id="UP001169862"/>
    </source>
</evidence>
<evidence type="ECO:0000256" key="5">
    <source>
        <dbReference type="ARBA" id="ARBA00022692"/>
    </source>
</evidence>
<evidence type="ECO:0000256" key="7">
    <source>
        <dbReference type="ARBA" id="ARBA00023136"/>
    </source>
</evidence>
<dbReference type="GO" id="GO:0005886">
    <property type="term" value="C:plasma membrane"/>
    <property type="evidence" value="ECO:0007669"/>
    <property type="project" value="UniProtKB-SubCell"/>
</dbReference>
<evidence type="ECO:0000256" key="2">
    <source>
        <dbReference type="ARBA" id="ARBA00009142"/>
    </source>
</evidence>
<dbReference type="RefSeq" id="WP_303549337.1">
    <property type="nucleotide sequence ID" value="NZ_JAUOPG010000003.1"/>
</dbReference>
<comment type="subcellular location">
    <subcellularLocation>
        <location evidence="1 8">Cell membrane</location>
        <topology evidence="1 8">Multi-pass membrane protein</topology>
    </subcellularLocation>
</comment>
<keyword evidence="3" id="KW-0813">Transport</keyword>
<dbReference type="Pfam" id="PF01925">
    <property type="entry name" value="TauE"/>
    <property type="match status" value="1"/>
</dbReference>
<evidence type="ECO:0000256" key="6">
    <source>
        <dbReference type="ARBA" id="ARBA00022989"/>
    </source>
</evidence>
<evidence type="ECO:0000313" key="9">
    <source>
        <dbReference type="EMBL" id="MDO6453195.1"/>
    </source>
</evidence>
<dbReference type="EMBL" id="JAUOPG010000003">
    <property type="protein sequence ID" value="MDO6453195.1"/>
    <property type="molecule type" value="Genomic_DNA"/>
</dbReference>
<comment type="caution">
    <text evidence="9">The sequence shown here is derived from an EMBL/GenBank/DDBJ whole genome shotgun (WGS) entry which is preliminary data.</text>
</comment>